<organism evidence="6 7">
    <name type="scientific">Streptococcus equinus</name>
    <name type="common">Streptococcus bovis</name>
    <dbReference type="NCBI Taxonomy" id="1335"/>
    <lineage>
        <taxon>Bacteria</taxon>
        <taxon>Bacillati</taxon>
        <taxon>Bacillota</taxon>
        <taxon>Bacilli</taxon>
        <taxon>Lactobacillales</taxon>
        <taxon>Streptococcaceae</taxon>
        <taxon>Streptococcus</taxon>
    </lineage>
</organism>
<dbReference type="GO" id="GO:0031388">
    <property type="term" value="P:organic acid phosphorylation"/>
    <property type="evidence" value="ECO:0007669"/>
    <property type="project" value="UniProtKB-UniRule"/>
</dbReference>
<comment type="similarity">
    <text evidence="1 4">Belongs to the glycerate kinase type-1 family.</text>
</comment>
<dbReference type="PANTHER" id="PTHR21599">
    <property type="entry name" value="GLYCERATE KINASE"/>
    <property type="match status" value="1"/>
</dbReference>
<evidence type="ECO:0000256" key="5">
    <source>
        <dbReference type="SAM" id="Coils"/>
    </source>
</evidence>
<dbReference type="Gene3D" id="3.40.50.10350">
    <property type="entry name" value="Glycerate kinase, domain 1"/>
    <property type="match status" value="1"/>
</dbReference>
<protein>
    <submittedName>
        <fullName evidence="6">Glycerate kinase</fullName>
    </submittedName>
</protein>
<evidence type="ECO:0000256" key="4">
    <source>
        <dbReference type="PIRNR" id="PIRNR006078"/>
    </source>
</evidence>
<name>A0A1G9K7U6_STREI</name>
<dbReference type="InterPro" id="IPR004381">
    <property type="entry name" value="Glycerate_kinase"/>
</dbReference>
<dbReference type="NCBIfam" id="TIGR00045">
    <property type="entry name" value="glycerate kinase"/>
    <property type="match status" value="1"/>
</dbReference>
<dbReference type="Proteomes" id="UP000183162">
    <property type="component" value="Unassembled WGS sequence"/>
</dbReference>
<dbReference type="SUPFAM" id="SSF110738">
    <property type="entry name" value="Glycerate kinase I"/>
    <property type="match status" value="1"/>
</dbReference>
<evidence type="ECO:0000256" key="2">
    <source>
        <dbReference type="ARBA" id="ARBA00022679"/>
    </source>
</evidence>
<evidence type="ECO:0000313" key="7">
    <source>
        <dbReference type="Proteomes" id="UP000183162"/>
    </source>
</evidence>
<dbReference type="OrthoDB" id="9774290at2"/>
<dbReference type="InterPro" id="IPR018197">
    <property type="entry name" value="Glycerate_kinase_RE-like"/>
</dbReference>
<reference evidence="6 7" key="1">
    <citation type="submission" date="2016-10" db="EMBL/GenBank/DDBJ databases">
        <authorList>
            <person name="de Groot N.N."/>
        </authorList>
    </citation>
    <scope>NUCLEOTIDE SEQUENCE [LARGE SCALE GENOMIC DNA]</scope>
    <source>
        <strain evidence="6 7">Sb09</strain>
    </source>
</reference>
<dbReference type="Gene3D" id="3.90.1510.10">
    <property type="entry name" value="Glycerate kinase, domain 2"/>
    <property type="match status" value="1"/>
</dbReference>
<dbReference type="InterPro" id="IPR036129">
    <property type="entry name" value="Glycerate_kinase_sf"/>
</dbReference>
<dbReference type="Pfam" id="PF02595">
    <property type="entry name" value="Gly_kinase"/>
    <property type="match status" value="1"/>
</dbReference>
<sequence>MHILIAPDSFKESLSALEVAKSIQNGFRKALPNATFDLMPVGDGGEGTLEALTDGLHLKRETCTVTGALGDTVEAHYATNGRLAVFEMADICGLEKVPLNQRNPLTLTTRGVGEMIGHLVENGVQEIMIGVGGSSTNDGGLGMAAGLGYRFFDKSGHEVAAIGKNLGEIAMVSYEDCYWDLSNVRITVITDVTNPLCGPNGATYIFGGQKGLAEDDFASVDKDMEKFYQTFFPAVLEIAGAGAGGGMAAGLSAFTGGEIISGIDAVLDILDFDRRVKNADIVIVGEGRMDKQSLSGKAPVGVAQRTPRGKLVIAICGSLKNDLPAFPNSNIQAAFPIISNVDTLENTLAKARENLERTAQNIGNLLAVKIH</sequence>
<dbReference type="PIRSF" id="PIRSF006078">
    <property type="entry name" value="GlxK"/>
    <property type="match status" value="1"/>
</dbReference>
<keyword evidence="2 4" id="KW-0808">Transferase</keyword>
<dbReference type="InterPro" id="IPR018193">
    <property type="entry name" value="Glyc_kinase_flavodox-like_fold"/>
</dbReference>
<keyword evidence="5" id="KW-0175">Coiled coil</keyword>
<dbReference type="PANTHER" id="PTHR21599:SF0">
    <property type="entry name" value="GLYCERATE KINASE"/>
    <property type="match status" value="1"/>
</dbReference>
<evidence type="ECO:0000256" key="1">
    <source>
        <dbReference type="ARBA" id="ARBA00006284"/>
    </source>
</evidence>
<dbReference type="RefSeq" id="WP_074566534.1">
    <property type="nucleotide sequence ID" value="NZ_FNGX01000002.1"/>
</dbReference>
<dbReference type="AlphaFoldDB" id="A0A1G9K7U6"/>
<gene>
    <name evidence="6" type="ORF">SAMN05216400_0704</name>
</gene>
<proteinExistence type="inferred from homology"/>
<keyword evidence="3 4" id="KW-0418">Kinase</keyword>
<dbReference type="EMBL" id="FNGX01000002">
    <property type="protein sequence ID" value="SDL45343.1"/>
    <property type="molecule type" value="Genomic_DNA"/>
</dbReference>
<feature type="coiled-coil region" evidence="5">
    <location>
        <begin position="341"/>
        <end position="368"/>
    </location>
</feature>
<evidence type="ECO:0000313" key="6">
    <source>
        <dbReference type="EMBL" id="SDL45343.1"/>
    </source>
</evidence>
<accession>A0A1G9K7U6</accession>
<evidence type="ECO:0000256" key="3">
    <source>
        <dbReference type="ARBA" id="ARBA00022777"/>
    </source>
</evidence>
<dbReference type="GO" id="GO:0008887">
    <property type="term" value="F:glycerate kinase activity"/>
    <property type="evidence" value="ECO:0007669"/>
    <property type="project" value="UniProtKB-UniRule"/>
</dbReference>